<dbReference type="PRINTS" id="PR00154">
    <property type="entry name" value="AMPBINDING"/>
</dbReference>
<dbReference type="GO" id="GO:0005737">
    <property type="term" value="C:cytoplasm"/>
    <property type="evidence" value="ECO:0007669"/>
    <property type="project" value="TreeGrafter"/>
</dbReference>
<dbReference type="InterPro" id="IPR000873">
    <property type="entry name" value="AMP-dep_synth/lig_dom"/>
</dbReference>
<dbReference type="PROSITE" id="PS00455">
    <property type="entry name" value="AMP_BINDING"/>
    <property type="match status" value="1"/>
</dbReference>
<feature type="domain" description="AMP-dependent synthetase/ligase" evidence="1">
    <location>
        <begin position="17"/>
        <end position="270"/>
    </location>
</feature>
<dbReference type="GO" id="GO:0044550">
    <property type="term" value="P:secondary metabolite biosynthetic process"/>
    <property type="evidence" value="ECO:0007669"/>
    <property type="project" value="TreeGrafter"/>
</dbReference>
<protein>
    <recommendedName>
        <fullName evidence="1">AMP-dependent synthetase/ligase domain-containing protein</fullName>
    </recommendedName>
</protein>
<reference evidence="3" key="1">
    <citation type="journal article" date="2018" name="Nat. Microbiol.">
        <title>Leveraging single-cell genomics to expand the fungal tree of life.</title>
        <authorList>
            <person name="Ahrendt S.R."/>
            <person name="Quandt C.A."/>
            <person name="Ciobanu D."/>
            <person name="Clum A."/>
            <person name="Salamov A."/>
            <person name="Andreopoulos B."/>
            <person name="Cheng J.F."/>
            <person name="Woyke T."/>
            <person name="Pelin A."/>
            <person name="Henrissat B."/>
            <person name="Reynolds N.K."/>
            <person name="Benny G.L."/>
            <person name="Smith M.E."/>
            <person name="James T.Y."/>
            <person name="Grigoriev I.V."/>
        </authorList>
    </citation>
    <scope>NUCLEOTIDE SEQUENCE [LARGE SCALE GENOMIC DNA]</scope>
    <source>
        <strain evidence="3">RSA 468</strain>
    </source>
</reference>
<evidence type="ECO:0000313" key="2">
    <source>
        <dbReference type="EMBL" id="RKP35185.1"/>
    </source>
</evidence>
<dbReference type="InterPro" id="IPR020845">
    <property type="entry name" value="AMP-binding_CS"/>
</dbReference>
<dbReference type="Pfam" id="PF00501">
    <property type="entry name" value="AMP-binding"/>
    <property type="match status" value="1"/>
</dbReference>
<dbReference type="SUPFAM" id="SSF56801">
    <property type="entry name" value="Acetyl-CoA synthetase-like"/>
    <property type="match status" value="1"/>
</dbReference>
<dbReference type="GO" id="GO:0031177">
    <property type="term" value="F:phosphopantetheine binding"/>
    <property type="evidence" value="ECO:0007669"/>
    <property type="project" value="TreeGrafter"/>
</dbReference>
<dbReference type="Proteomes" id="UP000268162">
    <property type="component" value="Unassembled WGS sequence"/>
</dbReference>
<dbReference type="GO" id="GO:0043041">
    <property type="term" value="P:amino acid activation for nonribosomal peptide biosynthetic process"/>
    <property type="evidence" value="ECO:0007669"/>
    <property type="project" value="TreeGrafter"/>
</dbReference>
<dbReference type="AlphaFoldDB" id="A0A4P9ZPK9"/>
<dbReference type="PANTHER" id="PTHR45527">
    <property type="entry name" value="NONRIBOSOMAL PEPTIDE SYNTHETASE"/>
    <property type="match status" value="1"/>
</dbReference>
<dbReference type="PANTHER" id="PTHR45527:SF1">
    <property type="entry name" value="FATTY ACID SYNTHASE"/>
    <property type="match status" value="1"/>
</dbReference>
<organism evidence="2 3">
    <name type="scientific">Dimargaris cristalligena</name>
    <dbReference type="NCBI Taxonomy" id="215637"/>
    <lineage>
        <taxon>Eukaryota</taxon>
        <taxon>Fungi</taxon>
        <taxon>Fungi incertae sedis</taxon>
        <taxon>Zoopagomycota</taxon>
        <taxon>Kickxellomycotina</taxon>
        <taxon>Dimargaritomycetes</taxon>
        <taxon>Dimargaritales</taxon>
        <taxon>Dimargaritaceae</taxon>
        <taxon>Dimargaris</taxon>
    </lineage>
</organism>
<feature type="non-terminal residue" evidence="2">
    <location>
        <position position="271"/>
    </location>
</feature>
<evidence type="ECO:0000313" key="3">
    <source>
        <dbReference type="Proteomes" id="UP000268162"/>
    </source>
</evidence>
<keyword evidence="3" id="KW-1185">Reference proteome</keyword>
<dbReference type="Gene3D" id="3.40.50.980">
    <property type="match status" value="2"/>
</dbReference>
<dbReference type="EMBL" id="ML002938">
    <property type="protein sequence ID" value="RKP35185.1"/>
    <property type="molecule type" value="Genomic_DNA"/>
</dbReference>
<dbReference type="STRING" id="215637.A0A4P9ZPK9"/>
<dbReference type="FunFam" id="3.40.50.980:FF:000001">
    <property type="entry name" value="Non-ribosomal peptide synthetase"/>
    <property type="match status" value="1"/>
</dbReference>
<dbReference type="InterPro" id="IPR020459">
    <property type="entry name" value="AMP-binding"/>
</dbReference>
<proteinExistence type="predicted"/>
<accession>A0A4P9ZPK9</accession>
<gene>
    <name evidence="2" type="ORF">BJ085DRAFT_23354</name>
</gene>
<evidence type="ECO:0000259" key="1">
    <source>
        <dbReference type="Pfam" id="PF00501"/>
    </source>
</evidence>
<name>A0A4P9ZPK9_9FUNG</name>
<sequence length="271" mass="29667">MNVPIQCVNQPVHSIFSDQVIKAPHNIAVTHGHNEWTYRQLDNCSSELARVLVSQYGAQPETRIALLIPKAFAYIVALLAVLKSGAAYVPIDPEYPADRIRFVLEDSGAELVLVTESSASKMPTQSHIPVLMADPFTVSLPNSDPSDFQPHRSARRDLAYIVYTSGTTGRPKGVMIEHQSLTNVITNPMLMDACSKSHRSLLMMSVAFDWMVMEVLYGLSAGGIVVIPTGNIIETLQSVDTADFIPSFLSRLNPADFQNLKTIIIGGEPCT</sequence>